<dbReference type="Gene3D" id="3.40.50.1220">
    <property type="entry name" value="TPP-binding domain"/>
    <property type="match status" value="1"/>
</dbReference>
<sequence>MPLLDIDKDKCVGCGACIDACPFGALSLVDDMVVVNDKCTGCGACLLACPMYALSLPEKQTPKTAENLTTYSGVWIWVEQFNGQAGGISVEMLGKGRMLADQRKVALTACVLGYHVEHITKDAISFGADRVFWVDDESLAKYTTAPYANTLINLVHEYKPEIFLLGASTRGRDLAGSVASLLHTGLTADCTGLDIDPENGLLLQTRPAFGGNIMATIICPNYRPQMATVRYRVFEKPVADFHRQGQVISIKAAISADQITAHVVDSILEKDEVNLADARVIVSGGHGVGGPAGFETLRKLAEVLGGAVGSSRSAVDAGWISYAHQVGQTGRTVRPDLYIACGISGQIQHLAGMKTSKVIVAINTNPEAPIFNVANYGIVGDLFQIVPALTTQFIKKLHK</sequence>
<accession>A0A0W8FNG4</accession>
<comment type="caution">
    <text evidence="7">The sequence shown here is derived from an EMBL/GenBank/DDBJ whole genome shotgun (WGS) entry which is preliminary data.</text>
</comment>
<evidence type="ECO:0000256" key="4">
    <source>
        <dbReference type="ARBA" id="ARBA00022827"/>
    </source>
</evidence>
<dbReference type="PROSITE" id="PS00198">
    <property type="entry name" value="4FE4S_FER_1"/>
    <property type="match status" value="1"/>
</dbReference>
<dbReference type="EMBL" id="LNQE01000974">
    <property type="protein sequence ID" value="KUG22345.1"/>
    <property type="molecule type" value="Genomic_DNA"/>
</dbReference>
<dbReference type="InterPro" id="IPR017900">
    <property type="entry name" value="4Fe4S_Fe_S_CS"/>
</dbReference>
<dbReference type="PANTHER" id="PTHR43153:SF1">
    <property type="entry name" value="ELECTRON TRANSFER FLAVOPROTEIN SUBUNIT ALPHA, MITOCHONDRIAL"/>
    <property type="match status" value="1"/>
</dbReference>
<dbReference type="SMART" id="SM00893">
    <property type="entry name" value="ETF"/>
    <property type="match status" value="1"/>
</dbReference>
<dbReference type="Pfam" id="PF01012">
    <property type="entry name" value="ETF"/>
    <property type="match status" value="1"/>
</dbReference>
<dbReference type="InterPro" id="IPR033947">
    <property type="entry name" value="ETF_alpha_N"/>
</dbReference>
<dbReference type="FunFam" id="3.40.50.1220:FF:000001">
    <property type="entry name" value="Electron transfer flavoprotein, alpha subunit"/>
    <property type="match status" value="1"/>
</dbReference>
<dbReference type="PIRSF" id="PIRSF000089">
    <property type="entry name" value="Electra_flavoP_a"/>
    <property type="match status" value="1"/>
</dbReference>
<dbReference type="AlphaFoldDB" id="A0A0W8FNG4"/>
<feature type="domain" description="4Fe-4S ferredoxin-type" evidence="6">
    <location>
        <begin position="2"/>
        <end position="31"/>
    </location>
</feature>
<dbReference type="Pfam" id="PF00766">
    <property type="entry name" value="ETF_alpha"/>
    <property type="match status" value="1"/>
</dbReference>
<dbReference type="PROSITE" id="PS00696">
    <property type="entry name" value="ETF_ALPHA"/>
    <property type="match status" value="1"/>
</dbReference>
<dbReference type="InterPro" id="IPR018206">
    <property type="entry name" value="ETF_asu_C_CS"/>
</dbReference>
<evidence type="ECO:0000256" key="5">
    <source>
        <dbReference type="ARBA" id="ARBA00022982"/>
    </source>
</evidence>
<dbReference type="GO" id="GO:0050660">
    <property type="term" value="F:flavin adenine dinucleotide binding"/>
    <property type="evidence" value="ECO:0007669"/>
    <property type="project" value="InterPro"/>
</dbReference>
<evidence type="ECO:0000256" key="3">
    <source>
        <dbReference type="ARBA" id="ARBA00022630"/>
    </source>
</evidence>
<protein>
    <submittedName>
        <fullName evidence="7">Electron transfer flavoprotein, alpha subunit</fullName>
    </submittedName>
</protein>
<dbReference type="InterPro" id="IPR017896">
    <property type="entry name" value="4Fe4S_Fe-S-bd"/>
</dbReference>
<evidence type="ECO:0000313" key="7">
    <source>
        <dbReference type="EMBL" id="KUG22345.1"/>
    </source>
</evidence>
<proteinExistence type="inferred from homology"/>
<keyword evidence="5" id="KW-0249">Electron transport</keyword>
<dbReference type="Gene3D" id="3.40.50.620">
    <property type="entry name" value="HUPs"/>
    <property type="match status" value="1"/>
</dbReference>
<dbReference type="InterPro" id="IPR001308">
    <property type="entry name" value="ETF_a/FixB"/>
</dbReference>
<reference evidence="7" key="1">
    <citation type="journal article" date="2015" name="Proc. Natl. Acad. Sci. U.S.A.">
        <title>Networks of energetic and metabolic interactions define dynamics in microbial communities.</title>
        <authorList>
            <person name="Embree M."/>
            <person name="Liu J.K."/>
            <person name="Al-Bassam M.M."/>
            <person name="Zengler K."/>
        </authorList>
    </citation>
    <scope>NUCLEOTIDE SEQUENCE</scope>
</reference>
<dbReference type="Gene3D" id="3.30.70.20">
    <property type="match status" value="2"/>
</dbReference>
<dbReference type="SUPFAM" id="SSF52467">
    <property type="entry name" value="DHS-like NAD/FAD-binding domain"/>
    <property type="match status" value="1"/>
</dbReference>
<dbReference type="SUPFAM" id="SSF54862">
    <property type="entry name" value="4Fe-4S ferredoxins"/>
    <property type="match status" value="1"/>
</dbReference>
<dbReference type="PANTHER" id="PTHR43153">
    <property type="entry name" value="ELECTRON TRANSFER FLAVOPROTEIN ALPHA"/>
    <property type="match status" value="1"/>
</dbReference>
<dbReference type="GO" id="GO:0009055">
    <property type="term" value="F:electron transfer activity"/>
    <property type="evidence" value="ECO:0007669"/>
    <property type="project" value="InterPro"/>
</dbReference>
<dbReference type="InterPro" id="IPR014729">
    <property type="entry name" value="Rossmann-like_a/b/a_fold"/>
</dbReference>
<keyword evidence="3" id="KW-0285">Flavoprotein</keyword>
<evidence type="ECO:0000256" key="1">
    <source>
        <dbReference type="ARBA" id="ARBA00005817"/>
    </source>
</evidence>
<dbReference type="SUPFAM" id="SSF52402">
    <property type="entry name" value="Adenine nucleotide alpha hydrolases-like"/>
    <property type="match status" value="1"/>
</dbReference>
<dbReference type="InterPro" id="IPR014730">
    <property type="entry name" value="ETF_a/b_N"/>
</dbReference>
<comment type="similarity">
    <text evidence="1">Belongs to the ETF alpha-subunit/FixB family.</text>
</comment>
<organism evidence="7">
    <name type="scientific">hydrocarbon metagenome</name>
    <dbReference type="NCBI Taxonomy" id="938273"/>
    <lineage>
        <taxon>unclassified sequences</taxon>
        <taxon>metagenomes</taxon>
        <taxon>ecological metagenomes</taxon>
    </lineage>
</organism>
<evidence type="ECO:0000259" key="6">
    <source>
        <dbReference type="PROSITE" id="PS51379"/>
    </source>
</evidence>
<name>A0A0W8FNG4_9ZZZZ</name>
<feature type="domain" description="4Fe-4S ferredoxin-type" evidence="6">
    <location>
        <begin position="32"/>
        <end position="59"/>
    </location>
</feature>
<dbReference type="GO" id="GO:0033539">
    <property type="term" value="P:fatty acid beta-oxidation using acyl-CoA dehydrogenase"/>
    <property type="evidence" value="ECO:0007669"/>
    <property type="project" value="TreeGrafter"/>
</dbReference>
<keyword evidence="4" id="KW-0274">FAD</keyword>
<evidence type="ECO:0000256" key="2">
    <source>
        <dbReference type="ARBA" id="ARBA00022448"/>
    </source>
</evidence>
<dbReference type="InterPro" id="IPR014731">
    <property type="entry name" value="ETF_asu_C"/>
</dbReference>
<dbReference type="Pfam" id="PF00037">
    <property type="entry name" value="Fer4"/>
    <property type="match status" value="2"/>
</dbReference>
<dbReference type="CDD" id="cd01715">
    <property type="entry name" value="ETF_alpha"/>
    <property type="match status" value="1"/>
</dbReference>
<dbReference type="InterPro" id="IPR029035">
    <property type="entry name" value="DHS-like_NAD/FAD-binding_dom"/>
</dbReference>
<gene>
    <name evidence="7" type="ORF">ASZ90_007884</name>
</gene>
<keyword evidence="2" id="KW-0813">Transport</keyword>
<dbReference type="PROSITE" id="PS51379">
    <property type="entry name" value="4FE4S_FER_2"/>
    <property type="match status" value="2"/>
</dbReference>